<feature type="region of interest" description="Disordered" evidence="10">
    <location>
        <begin position="1042"/>
        <end position="1081"/>
    </location>
</feature>
<feature type="compositionally biased region" description="Polar residues" evidence="10">
    <location>
        <begin position="529"/>
        <end position="540"/>
    </location>
</feature>
<dbReference type="STRING" id="7998.ENSIPUP00000035540"/>
<dbReference type="InterPro" id="IPR052440">
    <property type="entry name" value="Trans_Reg/Chrom_Remod"/>
</dbReference>
<keyword evidence="6" id="KW-0862">Zinc</keyword>
<keyword evidence="5" id="KW-0863">Zinc-finger</keyword>
<dbReference type="SMART" id="SM00249">
    <property type="entry name" value="PHD"/>
    <property type="match status" value="1"/>
</dbReference>
<dbReference type="GeneID" id="108272744"/>
<comment type="subcellular location">
    <subcellularLocation>
        <location evidence="1">Nucleus</location>
    </subcellularLocation>
</comment>
<dbReference type="PANTHER" id="PTHR14955:SF7">
    <property type="entry name" value="TRANSCRIPTION FACTOR 20"/>
    <property type="match status" value="1"/>
</dbReference>
<feature type="compositionally biased region" description="Basic and acidic residues" evidence="10">
    <location>
        <begin position="2198"/>
        <end position="2210"/>
    </location>
</feature>
<keyword evidence="4" id="KW-0479">Metal-binding</keyword>
<evidence type="ECO:0000256" key="4">
    <source>
        <dbReference type="ARBA" id="ARBA00022723"/>
    </source>
</evidence>
<feature type="region of interest" description="Disordered" evidence="10">
    <location>
        <begin position="1914"/>
        <end position="1957"/>
    </location>
</feature>
<evidence type="ECO:0000313" key="13">
    <source>
        <dbReference type="RefSeq" id="XP_017336920.2"/>
    </source>
</evidence>
<dbReference type="GO" id="GO:0005634">
    <property type="term" value="C:nucleus"/>
    <property type="evidence" value="ECO:0007669"/>
    <property type="project" value="UniProtKB-SubCell"/>
</dbReference>
<dbReference type="RefSeq" id="XP_017336921.2">
    <property type="nucleotide sequence ID" value="XM_017481432.3"/>
</dbReference>
<feature type="region of interest" description="Disordered" evidence="10">
    <location>
        <begin position="519"/>
        <end position="715"/>
    </location>
</feature>
<feature type="compositionally biased region" description="Polar residues" evidence="10">
    <location>
        <begin position="803"/>
        <end position="814"/>
    </location>
</feature>
<feature type="compositionally biased region" description="Low complexity" evidence="10">
    <location>
        <begin position="159"/>
        <end position="175"/>
    </location>
</feature>
<keyword evidence="12" id="KW-1185">Reference proteome</keyword>
<feature type="region of interest" description="Disordered" evidence="10">
    <location>
        <begin position="159"/>
        <end position="316"/>
    </location>
</feature>
<keyword evidence="8" id="KW-0010">Activator</keyword>
<feature type="compositionally biased region" description="Polar residues" evidence="10">
    <location>
        <begin position="249"/>
        <end position="289"/>
    </location>
</feature>
<feature type="region of interest" description="Disordered" evidence="10">
    <location>
        <begin position="793"/>
        <end position="815"/>
    </location>
</feature>
<feature type="compositionally biased region" description="Polar residues" evidence="10">
    <location>
        <begin position="1501"/>
        <end position="1512"/>
    </location>
</feature>
<feature type="compositionally biased region" description="Polar residues" evidence="10">
    <location>
        <begin position="47"/>
        <end position="58"/>
    </location>
</feature>
<evidence type="ECO:0000313" key="12">
    <source>
        <dbReference type="Proteomes" id="UP000221080"/>
    </source>
</evidence>
<feature type="compositionally biased region" description="Polar residues" evidence="10">
    <location>
        <begin position="1167"/>
        <end position="1185"/>
    </location>
</feature>
<evidence type="ECO:0000313" key="14">
    <source>
        <dbReference type="RefSeq" id="XP_017336921.2"/>
    </source>
</evidence>
<keyword evidence="2" id="KW-1017">Isopeptide bond</keyword>
<evidence type="ECO:0000256" key="10">
    <source>
        <dbReference type="SAM" id="MobiDB-lite"/>
    </source>
</evidence>
<feature type="region of interest" description="Disordered" evidence="10">
    <location>
        <begin position="1675"/>
        <end position="1722"/>
    </location>
</feature>
<dbReference type="KEGG" id="ipu:108272744"/>
<dbReference type="Pfam" id="PF13771">
    <property type="entry name" value="zf-HC5HC2H"/>
    <property type="match status" value="1"/>
</dbReference>
<feature type="compositionally biased region" description="Polar residues" evidence="10">
    <location>
        <begin position="176"/>
        <end position="192"/>
    </location>
</feature>
<dbReference type="CTD" id="6942"/>
<feature type="compositionally biased region" description="Pro residues" evidence="10">
    <location>
        <begin position="1699"/>
        <end position="1717"/>
    </location>
</feature>
<reference evidence="13 14" key="2">
    <citation type="submission" date="2025-04" db="UniProtKB">
        <authorList>
            <consortium name="RefSeq"/>
        </authorList>
    </citation>
    <scope>IDENTIFICATION</scope>
    <source>
        <tissue evidence="13 14">Blood</tissue>
    </source>
</reference>
<evidence type="ECO:0000256" key="9">
    <source>
        <dbReference type="ARBA" id="ARBA00023242"/>
    </source>
</evidence>
<feature type="compositionally biased region" description="Basic and acidic residues" evidence="10">
    <location>
        <begin position="697"/>
        <end position="715"/>
    </location>
</feature>
<proteinExistence type="predicted"/>
<feature type="compositionally biased region" description="Low complexity" evidence="10">
    <location>
        <begin position="290"/>
        <end position="306"/>
    </location>
</feature>
<feature type="compositionally biased region" description="Basic and acidic residues" evidence="10">
    <location>
        <begin position="1423"/>
        <end position="1437"/>
    </location>
</feature>
<feature type="compositionally biased region" description="Basic and acidic residues" evidence="10">
    <location>
        <begin position="568"/>
        <end position="584"/>
    </location>
</feature>
<gene>
    <name evidence="13 14" type="primary">tcf20</name>
</gene>
<evidence type="ECO:0000256" key="1">
    <source>
        <dbReference type="ARBA" id="ARBA00004123"/>
    </source>
</evidence>
<dbReference type="Proteomes" id="UP000221080">
    <property type="component" value="Chromosome 12"/>
</dbReference>
<feature type="region of interest" description="Disordered" evidence="10">
    <location>
        <begin position="1239"/>
        <end position="1280"/>
    </location>
</feature>
<accession>A0A2D0S3X2</accession>
<feature type="region of interest" description="Disordered" evidence="10">
    <location>
        <begin position="1764"/>
        <end position="1864"/>
    </location>
</feature>
<feature type="compositionally biased region" description="Low complexity" evidence="10">
    <location>
        <begin position="437"/>
        <end position="458"/>
    </location>
</feature>
<feature type="compositionally biased region" description="Polar residues" evidence="10">
    <location>
        <begin position="587"/>
        <end position="612"/>
    </location>
</feature>
<feature type="region of interest" description="Disordered" evidence="10">
    <location>
        <begin position="330"/>
        <end position="493"/>
    </location>
</feature>
<feature type="domain" description="PHD-type" evidence="11">
    <location>
        <begin position="2254"/>
        <end position="2358"/>
    </location>
</feature>
<dbReference type="OrthoDB" id="10029243at2759"/>
<dbReference type="PANTHER" id="PTHR14955">
    <property type="entry name" value="RETINOIC ACID INDUCED 1/TRANSCRIPTION FACTOR 20"/>
    <property type="match status" value="1"/>
</dbReference>
<feature type="region of interest" description="Disordered" evidence="10">
    <location>
        <begin position="2196"/>
        <end position="2254"/>
    </location>
</feature>
<dbReference type="GO" id="GO:0008270">
    <property type="term" value="F:zinc ion binding"/>
    <property type="evidence" value="ECO:0007669"/>
    <property type="project" value="UniProtKB-KW"/>
</dbReference>
<feature type="region of interest" description="Disordered" evidence="10">
    <location>
        <begin position="1493"/>
        <end position="1564"/>
    </location>
</feature>
<evidence type="ECO:0000256" key="8">
    <source>
        <dbReference type="ARBA" id="ARBA00023159"/>
    </source>
</evidence>
<feature type="compositionally biased region" description="Polar residues" evidence="10">
    <location>
        <begin position="88"/>
        <end position="97"/>
    </location>
</feature>
<dbReference type="InterPro" id="IPR034732">
    <property type="entry name" value="EPHD"/>
</dbReference>
<feature type="compositionally biased region" description="Polar residues" evidence="10">
    <location>
        <begin position="1055"/>
        <end position="1080"/>
    </location>
</feature>
<evidence type="ECO:0000256" key="5">
    <source>
        <dbReference type="ARBA" id="ARBA00022771"/>
    </source>
</evidence>
<feature type="compositionally biased region" description="Polar residues" evidence="10">
    <location>
        <begin position="1833"/>
        <end position="1845"/>
    </location>
</feature>
<feature type="region of interest" description="Disordered" evidence="10">
    <location>
        <begin position="2359"/>
        <end position="2379"/>
    </location>
</feature>
<feature type="region of interest" description="Disordered" evidence="10">
    <location>
        <begin position="1"/>
        <end position="98"/>
    </location>
</feature>
<feature type="compositionally biased region" description="Low complexity" evidence="10">
    <location>
        <begin position="665"/>
        <end position="684"/>
    </location>
</feature>
<keyword evidence="9" id="KW-0539">Nucleus</keyword>
<dbReference type="RefSeq" id="XP_017336920.2">
    <property type="nucleotide sequence ID" value="XM_017481431.3"/>
</dbReference>
<feature type="region of interest" description="Disordered" evidence="10">
    <location>
        <begin position="1348"/>
        <end position="1376"/>
    </location>
</feature>
<feature type="compositionally biased region" description="Basic and acidic residues" evidence="10">
    <location>
        <begin position="1186"/>
        <end position="1197"/>
    </location>
</feature>
<dbReference type="Gene3D" id="3.30.40.10">
    <property type="entry name" value="Zinc/RING finger domain, C3HC4 (zinc finger)"/>
    <property type="match status" value="1"/>
</dbReference>
<feature type="compositionally biased region" description="Polar residues" evidence="10">
    <location>
        <begin position="1540"/>
        <end position="1555"/>
    </location>
</feature>
<name>A0A2D0S3X2_ICTPU</name>
<protein>
    <submittedName>
        <fullName evidence="13 14">Transcription factor 20</fullName>
    </submittedName>
</protein>
<dbReference type="GO" id="GO:0006357">
    <property type="term" value="P:regulation of transcription by RNA polymerase II"/>
    <property type="evidence" value="ECO:0007669"/>
    <property type="project" value="TreeGrafter"/>
</dbReference>
<dbReference type="FunFam" id="3.30.40.10:FF:000116">
    <property type="entry name" value="Transcription factor 20 (AR1)"/>
    <property type="match status" value="1"/>
</dbReference>
<keyword evidence="7" id="KW-0832">Ubl conjugation</keyword>
<evidence type="ECO:0000256" key="3">
    <source>
        <dbReference type="ARBA" id="ARBA00022553"/>
    </source>
</evidence>
<feature type="compositionally biased region" description="Low complexity" evidence="10">
    <location>
        <begin position="365"/>
        <end position="421"/>
    </location>
</feature>
<sequence length="2379" mass="256879">MQNFSNSPATLPPGFPSRGGNLVGSPYPPHISDPQISPRTIEDYAAMQQSQSILQSHGQHPHLRGQQHPGQASHIHGYGSRRGAGEIPQTTGSSSNTYRKESMDYFFSMSGRDRNRRGGGGFGAGFGYSNMEYQYRHVSGSGPSSGMMSPYPMDYSTSAATGSGSGNSNSSGSGSFSPTQQFSMAQNASMQPVSGAEMHQRQHSQKYPSHQGLHPGHRAYPLSGHRIPSHFGHYPPLNVPTPSVGMYNSPPQRYEMSSGNMDSKINSPTPNTTPGSVASNNSGHQENAGQSYPSSNHPPYSPQSHPVPKHASRRTAQHSLGAAFDAPLKMQHAPPGLAHPKNHQSSVSLSPAAPHHAQDISKSPMQSQNQQTQMNQNFSPISNPSPVPSAVHSPSCSSSSSPLMGVSEGLGSSASLHSSLLNPRSSHSHIRAQHTMSQLSPTPSSNSSISSCGSVVSSAGNQNRMGVGLRGGQREETSSLYPQDKLSQDPGLNSLNALTSQVANLPNTVQHTMLTDTVLSQKKRRESTHQPLLQQTVSNQQKHRNASAAGRSTANEESGNVLASEPEEASKNHSDHSEHEKARQPDGFSTESKPANYYSVSPNLTQSQTEQSRPGRHLQKDDRVTEGSVKQSFSQVAKPFSQIKAPETQTPSSSSPPCVPPEPSPNASSCAPAPSASSSAASSPTHSVQSNCVIEPDLGHNDEKTGLNEKKTSDIMKVEKHTVKHEELSHQELDNGKNTQTLASVKVEQSGPVEQNENEKDDERNNSQHFLSRTLNTPEQSNSGVGVIVSARSEQNPEGLKQTEVTSHHGTSSDMGKLNYTEEKHSVNMFRDSGSHNGDGEIGIETFPAHYDVSPKTEFGQNVSSNHCQVGSYKYCNPEMPYNACMGAKIKVRAGPGSGISANRYQDYHQSQSNFAYVSRKDVGVLGVMGKSGVGSRGQDNNLQLQQPYPSLLQEVLQGYHLDRRYCRPEQTSGSHHQPQNMSQHHYHTRLPYRMTENVRPHGMDQSAMGGASIHQQMVAGKHHSQNQGLDHEVGLGLLHPSWDSEAQRPKGDQGISSEKGTITMSPSHSTHIQQSSDPSIVTPPKHINLADYSLPHRKTPSLATPPSAVQQLLLQESDQELSRNSESINQTQSQMSLCSERRSVICDVSPSRRTTSERERSHCGISGSSVIQHPHSSSVLSEQGCTKEDVKDKEHELEKASKVNAKELGKQLGDGQSVILPKEEPSKSLHAHMELNSDLHKQGGGKGIIDPSSNALYHSKISSNPLSSPPRCKPYSQAVDGSSAGFPAYGFNDAADGTKMNAHHPSANSFHSLSSPGHVPPSVNKLQAYSHNVPLQHTHGISERFDWSTSSNRHKDVSIHHNSTQNPDQKLLRQHSYPGSHYDMKIWESYTEREGTGNQQLHSLAPSHKSVGSVPASGPKPLEADVSRGITEDSAKSYHSPAAAGLGSSGGSGSSVITPSVPQGHRQNKTGGSAETNPLMMRRRVRSFISPIPAKRQHQDFSGNRGVSSHHSPVAHSESRPVNDLSDSSSVDSRPKLASPNTPFQTPCANSPPQAKTKFLPPRKGRGLKLEAIVQKITPNKKASYSNIHADADYSDVSRYSSDIPDPEIGTPFSNAPHRESGCLPYLDEAHALDDLLPYRAEDAYSCDSQVLKQGVTASTGTTLRNLPTDFDFGLGTAGSSGPGPDEGDKDEFTLLGPLPPPPPLPRPVQGSPPPSSSALSDIQQFTNTYQQLETRRGEQSAANLLRQKLQETGMGFDDYPGGDFYGATPPHGQSPGHHLLSRPPHELSSPRTTASDSKLQESFVPKGYFPSGKKKGRPVGSVNKQKRVQVQVPNATSNVTSAPHTPPAGSLPATPQPAPNSSMAGEAVIISTLPEEKPCPALDLAAQNQPVKVEVEGDGDDNQPEMDMKPIKHRQRKGKEVTEGTGSKSRQWRKSRGMSSKEELDPQTVGVGNAGTLQDTRKNIFSPYVHVERKITEIGAVCTVVNSEDEKSKGGGKNGASGVDGISNVSLISQMVRKEREIERVQEKGIDEPNDSVMQSGKSLPTSGYVLPGPVMAETGHTGRLLCCLCQKWANFKNLGDLYGPFYPADYAAKFPKNQPQVRQILSNTGAANPGSNPSSVSTELTVPDIQSVYLPDISSADTSCSVSQTTNPVSPAVSENLPCLSTTTKAPEQNWNLIPEGALTTLDPPELENELTQRRQQKAEDVQQRPQHRKLTSHPRFKRRHKSSEDLPRTIPINSKASLPFQPPPPSLDSLGPLAQLAQLPVVPLDPKELWVHESCIIWTSGVYLVNGRLYGLQEALDGARETSCSHCEMAGSTLGCYSKGCTLRYHYLCAVEADCCLNEDNFSLRCPKHKFPQTSRPAKPAAAHQEQSERG</sequence>
<feature type="region of interest" description="Disordered" evidence="10">
    <location>
        <begin position="1301"/>
        <end position="1325"/>
    </location>
</feature>
<keyword evidence="3" id="KW-0597">Phosphoprotein</keyword>
<dbReference type="InterPro" id="IPR013083">
    <property type="entry name" value="Znf_RING/FYVE/PHD"/>
</dbReference>
<feature type="compositionally biased region" description="Basic residues" evidence="10">
    <location>
        <begin position="2213"/>
        <end position="2229"/>
    </location>
</feature>
<reference evidence="12" key="1">
    <citation type="journal article" date="2016" name="Nat. Commun.">
        <title>The channel catfish genome sequence provides insights into the evolution of scale formation in teleosts.</title>
        <authorList>
            <person name="Liu Z."/>
            <person name="Liu S."/>
            <person name="Yao J."/>
            <person name="Bao L."/>
            <person name="Zhang J."/>
            <person name="Li Y."/>
            <person name="Jiang C."/>
            <person name="Sun L."/>
            <person name="Wang R."/>
            <person name="Zhang Y."/>
            <person name="Zhou T."/>
            <person name="Zeng Q."/>
            <person name="Fu Q."/>
            <person name="Gao S."/>
            <person name="Li N."/>
            <person name="Koren S."/>
            <person name="Jiang Y."/>
            <person name="Zimin A."/>
            <person name="Xu P."/>
            <person name="Phillippy A.M."/>
            <person name="Geng X."/>
            <person name="Song L."/>
            <person name="Sun F."/>
            <person name="Li C."/>
            <person name="Wang X."/>
            <person name="Chen A."/>
            <person name="Jin Y."/>
            <person name="Yuan Z."/>
            <person name="Yang Y."/>
            <person name="Tan S."/>
            <person name="Peatman E."/>
            <person name="Lu J."/>
            <person name="Qin Z."/>
            <person name="Dunham R."/>
            <person name="Li Z."/>
            <person name="Sonstegard T."/>
            <person name="Feng J."/>
            <person name="Danzmann R.G."/>
            <person name="Schroeder S."/>
            <person name="Scheffler B."/>
            <person name="Duke M.V."/>
            <person name="Ballard L."/>
            <person name="Kucuktas H."/>
            <person name="Kaltenboeck L."/>
            <person name="Liu H."/>
            <person name="Armbruster J."/>
            <person name="Xie Y."/>
            <person name="Kirby M.L."/>
            <person name="Tian Y."/>
            <person name="Flanagan M.E."/>
            <person name="Mu W."/>
            <person name="Waldbieser G.C."/>
        </authorList>
    </citation>
    <scope>NUCLEOTIDE SEQUENCE [LARGE SCALE GENOMIC DNA]</scope>
    <source>
        <strain evidence="12">SDA103</strain>
    </source>
</reference>
<evidence type="ECO:0000256" key="7">
    <source>
        <dbReference type="ARBA" id="ARBA00022843"/>
    </source>
</evidence>
<organism evidence="12 13">
    <name type="scientific">Ictalurus punctatus</name>
    <name type="common">Channel catfish</name>
    <name type="synonym">Silurus punctatus</name>
    <dbReference type="NCBI Taxonomy" id="7998"/>
    <lineage>
        <taxon>Eukaryota</taxon>
        <taxon>Metazoa</taxon>
        <taxon>Chordata</taxon>
        <taxon>Craniata</taxon>
        <taxon>Vertebrata</taxon>
        <taxon>Euteleostomi</taxon>
        <taxon>Actinopterygii</taxon>
        <taxon>Neopterygii</taxon>
        <taxon>Teleostei</taxon>
        <taxon>Ostariophysi</taxon>
        <taxon>Siluriformes</taxon>
        <taxon>Ictaluridae</taxon>
        <taxon>Ictalurus</taxon>
    </lineage>
</organism>
<feature type="compositionally biased region" description="Polar residues" evidence="10">
    <location>
        <begin position="1307"/>
        <end position="1316"/>
    </location>
</feature>
<feature type="region of interest" description="Disordered" evidence="10">
    <location>
        <begin position="1150"/>
        <end position="1197"/>
    </location>
</feature>
<dbReference type="PROSITE" id="PS51805">
    <property type="entry name" value="EPHD"/>
    <property type="match status" value="1"/>
</dbReference>
<feature type="region of interest" description="Disordered" evidence="10">
    <location>
        <begin position="1394"/>
        <end position="1481"/>
    </location>
</feature>
<feature type="compositionally biased region" description="Polar residues" evidence="10">
    <location>
        <begin position="1252"/>
        <end position="1267"/>
    </location>
</feature>
<feature type="compositionally biased region" description="Basic residues" evidence="10">
    <location>
        <begin position="307"/>
        <end position="316"/>
    </location>
</feature>
<evidence type="ECO:0000256" key="6">
    <source>
        <dbReference type="ARBA" id="ARBA00022833"/>
    </source>
</evidence>
<dbReference type="InterPro" id="IPR001965">
    <property type="entry name" value="Znf_PHD"/>
</dbReference>
<evidence type="ECO:0000259" key="11">
    <source>
        <dbReference type="PROSITE" id="PS51805"/>
    </source>
</evidence>
<evidence type="ECO:0000256" key="2">
    <source>
        <dbReference type="ARBA" id="ARBA00022499"/>
    </source>
</evidence>